<dbReference type="InterPro" id="IPR002871">
    <property type="entry name" value="NIF_FeS_clus_asmbl_NifU_N"/>
</dbReference>
<dbReference type="AlphaFoldDB" id="A0AB39U962"/>
<dbReference type="NCBIfam" id="TIGR01994">
    <property type="entry name" value="SUF_scaf_2"/>
    <property type="match status" value="1"/>
</dbReference>
<feature type="region of interest" description="Disordered" evidence="1">
    <location>
        <begin position="201"/>
        <end position="222"/>
    </location>
</feature>
<dbReference type="EMBL" id="CP129674">
    <property type="protein sequence ID" value="XDS45421.1"/>
    <property type="molecule type" value="Genomic_DNA"/>
</dbReference>
<organism evidence="3">
    <name type="scientific">Bifidobacterium aquikefiricola</name>
    <dbReference type="NCBI Taxonomy" id="3059038"/>
    <lineage>
        <taxon>Bacteria</taxon>
        <taxon>Bacillati</taxon>
        <taxon>Actinomycetota</taxon>
        <taxon>Actinomycetes</taxon>
        <taxon>Bifidobacteriales</taxon>
        <taxon>Bifidobacteriaceae</taxon>
        <taxon>Bifidobacterium</taxon>
    </lineage>
</organism>
<proteinExistence type="predicted"/>
<dbReference type="KEGG" id="baqk:QN215_04805"/>
<protein>
    <submittedName>
        <fullName evidence="3">SUF system NifU family Fe-S cluster assembly protein</fullName>
    </submittedName>
</protein>
<dbReference type="GO" id="GO:0005506">
    <property type="term" value="F:iron ion binding"/>
    <property type="evidence" value="ECO:0007669"/>
    <property type="project" value="InterPro"/>
</dbReference>
<dbReference type="Pfam" id="PF01592">
    <property type="entry name" value="NifU_N"/>
    <property type="match status" value="1"/>
</dbReference>
<sequence>MSDDDLQQMYQEVILDAARAPHGREHFLEGATIQAARADITNGIDSDSGKDGDSESHQISGDASMLAEHEACLAAQSHQFNPTCGDEVTVHVEVSEQEPHRLERVVWDGQGCSISQASLSIMVDLVEHQTVETAMKLSDDFHVLMESRGAGIADESVEEKLGDAIVFQGVSRYPMRIKCALLGWAGLKASIAQALASMGGSEAQGTDSPALLRQPAFSQAKE</sequence>
<dbReference type="RefSeq" id="WP_369344957.1">
    <property type="nucleotide sequence ID" value="NZ_CP129674.1"/>
</dbReference>
<dbReference type="GO" id="GO:0016226">
    <property type="term" value="P:iron-sulfur cluster assembly"/>
    <property type="evidence" value="ECO:0007669"/>
    <property type="project" value="InterPro"/>
</dbReference>
<evidence type="ECO:0000256" key="1">
    <source>
        <dbReference type="SAM" id="MobiDB-lite"/>
    </source>
</evidence>
<accession>A0AB39U962</accession>
<evidence type="ECO:0000259" key="2">
    <source>
        <dbReference type="Pfam" id="PF01592"/>
    </source>
</evidence>
<dbReference type="CDD" id="cd06664">
    <property type="entry name" value="IscU_like"/>
    <property type="match status" value="1"/>
</dbReference>
<feature type="compositionally biased region" description="Basic and acidic residues" evidence="1">
    <location>
        <begin position="47"/>
        <end position="56"/>
    </location>
</feature>
<dbReference type="SUPFAM" id="SSF82649">
    <property type="entry name" value="SufE/NifU"/>
    <property type="match status" value="1"/>
</dbReference>
<reference evidence="3" key="1">
    <citation type="submission" date="2023-07" db="EMBL/GenBank/DDBJ databases">
        <title>Bifidobacterium aquikefiriaerophilum sp. nov. and Bifidobacterium eccum sp. nov., isolated from water kefir.</title>
        <authorList>
            <person name="Breselge S."/>
            <person name="Bellassi P."/>
            <person name="Barcenilla C."/>
            <person name="Alvarez-Ordonez A."/>
            <person name="Morelli L."/>
            <person name="Cotter P.D."/>
        </authorList>
    </citation>
    <scope>NUCLEOTIDE SEQUENCE</scope>
    <source>
        <strain evidence="3">WK041_4_12</strain>
    </source>
</reference>
<feature type="domain" description="NIF system FeS cluster assembly NifU N-terminal" evidence="2">
    <location>
        <begin position="75"/>
        <end position="179"/>
    </location>
</feature>
<dbReference type="GO" id="GO:0051536">
    <property type="term" value="F:iron-sulfur cluster binding"/>
    <property type="evidence" value="ECO:0007669"/>
    <property type="project" value="InterPro"/>
</dbReference>
<dbReference type="Gene3D" id="3.90.1010.10">
    <property type="match status" value="1"/>
</dbReference>
<gene>
    <name evidence="3" type="ORF">QN215_04805</name>
</gene>
<name>A0AB39U962_9BIFI</name>
<feature type="region of interest" description="Disordered" evidence="1">
    <location>
        <begin position="42"/>
        <end position="63"/>
    </location>
</feature>
<evidence type="ECO:0000313" key="3">
    <source>
        <dbReference type="EMBL" id="XDS45421.1"/>
    </source>
</evidence>